<name>A0AAN1JK42_9BURK</name>
<organism evidence="3 4">
    <name type="scientific">Paraburkholderia hospita</name>
    <dbReference type="NCBI Taxonomy" id="169430"/>
    <lineage>
        <taxon>Bacteria</taxon>
        <taxon>Pseudomonadati</taxon>
        <taxon>Pseudomonadota</taxon>
        <taxon>Betaproteobacteria</taxon>
        <taxon>Burkholderiales</taxon>
        <taxon>Burkholderiaceae</taxon>
        <taxon>Paraburkholderia</taxon>
    </lineage>
</organism>
<dbReference type="RefSeq" id="WP_103153885.1">
    <property type="nucleotide sequence ID" value="NZ_CP026108.1"/>
</dbReference>
<proteinExistence type="predicted"/>
<feature type="signal peptide" evidence="2">
    <location>
        <begin position="1"/>
        <end position="26"/>
    </location>
</feature>
<keyword evidence="2" id="KW-0732">Signal</keyword>
<sequence length="135" mass="15372">MSISRSRWFAMTVAGLGIGASSVTLAHVDVGVNIGIPGVVYAPEPVYAPPPPPPVYVEPPAAVVTSPGWYGDRYYDGRRYWERREWKERHRGEREWHDARDYRGDPRGGWGLDHDGGRRGDWHRDQGDDGRRHDH</sequence>
<evidence type="ECO:0000256" key="2">
    <source>
        <dbReference type="SAM" id="SignalP"/>
    </source>
</evidence>
<feature type="region of interest" description="Disordered" evidence="1">
    <location>
        <begin position="87"/>
        <end position="135"/>
    </location>
</feature>
<dbReference type="EMBL" id="CP026108">
    <property type="protein sequence ID" value="AUT75569.1"/>
    <property type="molecule type" value="Genomic_DNA"/>
</dbReference>
<dbReference type="GeneID" id="71691795"/>
<evidence type="ECO:0000256" key="1">
    <source>
        <dbReference type="SAM" id="MobiDB-lite"/>
    </source>
</evidence>
<dbReference type="AlphaFoldDB" id="A0AAN1JK42"/>
<reference evidence="3 4" key="1">
    <citation type="submission" date="2018-01" db="EMBL/GenBank/DDBJ databases">
        <title>Species boundaries and ecological features among Paraburkholderia terrae DSMZ17804T, P. hospita DSMZ17164T and P. caribensis DSMZ13236T.</title>
        <authorList>
            <person name="Pratama A.A."/>
        </authorList>
    </citation>
    <scope>NUCLEOTIDE SEQUENCE [LARGE SCALE GENOMIC DNA]</scope>
    <source>
        <strain evidence="3 4">DSM 17164</strain>
    </source>
</reference>
<feature type="chain" id="PRO_5042834826" evidence="2">
    <location>
        <begin position="27"/>
        <end position="135"/>
    </location>
</feature>
<dbReference type="Proteomes" id="UP000236649">
    <property type="component" value="Chromosome 4"/>
</dbReference>
<accession>A0AAN1JK42</accession>
<gene>
    <name evidence="3" type="ORF">C2L64_45185</name>
</gene>
<evidence type="ECO:0000313" key="4">
    <source>
        <dbReference type="Proteomes" id="UP000236649"/>
    </source>
</evidence>
<dbReference type="KEGG" id="phs:C2L64_45185"/>
<protein>
    <submittedName>
        <fullName evidence="3">Uncharacterized protein</fullName>
    </submittedName>
</protein>
<evidence type="ECO:0000313" key="3">
    <source>
        <dbReference type="EMBL" id="AUT75569.1"/>
    </source>
</evidence>